<evidence type="ECO:0000313" key="1">
    <source>
        <dbReference type="EMBL" id="CAE6528373.1"/>
    </source>
</evidence>
<dbReference type="AlphaFoldDB" id="A0A8H3DL29"/>
<gene>
    <name evidence="1" type="ORF">RDB_LOCUS163788</name>
</gene>
<comment type="caution">
    <text evidence="1">The sequence shown here is derived from an EMBL/GenBank/DDBJ whole genome shotgun (WGS) entry which is preliminary data.</text>
</comment>
<dbReference type="EMBL" id="CAJMXA010003949">
    <property type="protein sequence ID" value="CAE6528373.1"/>
    <property type="molecule type" value="Genomic_DNA"/>
</dbReference>
<sequence length="209" mass="23709">MATTAKTQRKSFNINLLRRRRLLEPAMLVVTSAANIIDASGLRQPARVAHGIFAALQPDIFQAPKHINAQAQQQIDRIDETIASISPGAEQISREVRDTTDTCAEYLFTAQAFIDELEKLKAKLVDMKARGYKRRFFFQGGIIQDLDEYDRLFREANRKFSLFAANQANQVVCRASRFKHVQVSSASPAVVVQFRNNFQFLEAFALRDN</sequence>
<protein>
    <submittedName>
        <fullName evidence="1">Uncharacterized protein</fullName>
    </submittedName>
</protein>
<organism evidence="1 2">
    <name type="scientific">Rhizoctonia solani</name>
    <dbReference type="NCBI Taxonomy" id="456999"/>
    <lineage>
        <taxon>Eukaryota</taxon>
        <taxon>Fungi</taxon>
        <taxon>Dikarya</taxon>
        <taxon>Basidiomycota</taxon>
        <taxon>Agaricomycotina</taxon>
        <taxon>Agaricomycetes</taxon>
        <taxon>Cantharellales</taxon>
        <taxon>Ceratobasidiaceae</taxon>
        <taxon>Rhizoctonia</taxon>
    </lineage>
</organism>
<dbReference type="Proteomes" id="UP000663853">
    <property type="component" value="Unassembled WGS sequence"/>
</dbReference>
<evidence type="ECO:0000313" key="2">
    <source>
        <dbReference type="Proteomes" id="UP000663853"/>
    </source>
</evidence>
<name>A0A8H3DL29_9AGAM</name>
<reference evidence="1" key="1">
    <citation type="submission" date="2021-01" db="EMBL/GenBank/DDBJ databases">
        <authorList>
            <person name="Kaushik A."/>
        </authorList>
    </citation>
    <scope>NUCLEOTIDE SEQUENCE</scope>
    <source>
        <strain evidence="1">AG6-10EEA</strain>
    </source>
</reference>
<proteinExistence type="predicted"/>
<accession>A0A8H3DL29</accession>
<feature type="non-terminal residue" evidence="1">
    <location>
        <position position="1"/>
    </location>
</feature>